<evidence type="ECO:0000313" key="2">
    <source>
        <dbReference type="Proteomes" id="UP001060215"/>
    </source>
</evidence>
<reference evidence="1 2" key="1">
    <citation type="journal article" date="2022" name="Plant J.">
        <title>Chromosome-level genome of Camellia lanceoleosa provides a valuable resource for understanding genome evolution and self-incompatibility.</title>
        <authorList>
            <person name="Gong W."/>
            <person name="Xiao S."/>
            <person name="Wang L."/>
            <person name="Liao Z."/>
            <person name="Chang Y."/>
            <person name="Mo W."/>
            <person name="Hu G."/>
            <person name="Li W."/>
            <person name="Zhao G."/>
            <person name="Zhu H."/>
            <person name="Hu X."/>
            <person name="Ji K."/>
            <person name="Xiang X."/>
            <person name="Song Q."/>
            <person name="Yuan D."/>
            <person name="Jin S."/>
            <person name="Zhang L."/>
        </authorList>
    </citation>
    <scope>NUCLEOTIDE SEQUENCE [LARGE SCALE GENOMIC DNA]</scope>
    <source>
        <strain evidence="1">SQ_2022a</strain>
    </source>
</reference>
<gene>
    <name evidence="1" type="ORF">LOK49_LG09G00927</name>
</gene>
<dbReference type="Proteomes" id="UP001060215">
    <property type="component" value="Chromosome 8"/>
</dbReference>
<comment type="caution">
    <text evidence="1">The sequence shown here is derived from an EMBL/GenBank/DDBJ whole genome shotgun (WGS) entry which is preliminary data.</text>
</comment>
<protein>
    <submittedName>
        <fullName evidence="1">Uncharacterized protein</fullName>
    </submittedName>
</protein>
<name>A0ACC0GGR0_9ERIC</name>
<keyword evidence="2" id="KW-1185">Reference proteome</keyword>
<sequence length="97" mass="10541">MGGRGSAARSCFSSSSTASSCFSSSSTEGSGLRGSSSNDLACSRYVSIRGVANKRSSFGSSPLAINVWRLWEVSEESAKGRPWFSRFLWFHQPRHLL</sequence>
<organism evidence="1 2">
    <name type="scientific">Camellia lanceoleosa</name>
    <dbReference type="NCBI Taxonomy" id="1840588"/>
    <lineage>
        <taxon>Eukaryota</taxon>
        <taxon>Viridiplantae</taxon>
        <taxon>Streptophyta</taxon>
        <taxon>Embryophyta</taxon>
        <taxon>Tracheophyta</taxon>
        <taxon>Spermatophyta</taxon>
        <taxon>Magnoliopsida</taxon>
        <taxon>eudicotyledons</taxon>
        <taxon>Gunneridae</taxon>
        <taxon>Pentapetalae</taxon>
        <taxon>asterids</taxon>
        <taxon>Ericales</taxon>
        <taxon>Theaceae</taxon>
        <taxon>Camellia</taxon>
    </lineage>
</organism>
<accession>A0ACC0GGR0</accession>
<dbReference type="EMBL" id="CM045765">
    <property type="protein sequence ID" value="KAI7999754.1"/>
    <property type="molecule type" value="Genomic_DNA"/>
</dbReference>
<evidence type="ECO:0000313" key="1">
    <source>
        <dbReference type="EMBL" id="KAI7999754.1"/>
    </source>
</evidence>
<proteinExistence type="predicted"/>